<dbReference type="Pfam" id="PF03060">
    <property type="entry name" value="NMO"/>
    <property type="match status" value="2"/>
</dbReference>
<proteinExistence type="predicted"/>
<comment type="caution">
    <text evidence="4">The sequence shown here is derived from an EMBL/GenBank/DDBJ whole genome shotgun (WGS) entry which is preliminary data.</text>
</comment>
<dbReference type="PANTHER" id="PTHR32332">
    <property type="entry name" value="2-NITROPROPANE DIOXYGENASE"/>
    <property type="match status" value="1"/>
</dbReference>
<dbReference type="EC" id="1.13.12.-" evidence="4"/>
<dbReference type="InterPro" id="IPR013785">
    <property type="entry name" value="Aldolase_TIM"/>
</dbReference>
<keyword evidence="3 4" id="KW-0560">Oxidoreductase</keyword>
<gene>
    <name evidence="4" type="ORF">ACFQ5X_11190</name>
</gene>
<name>A0ABW3XAV9_9ACTN</name>
<organism evidence="4 5">
    <name type="scientific">Streptomyces kaempferi</name>
    <dbReference type="NCBI Taxonomy" id="333725"/>
    <lineage>
        <taxon>Bacteria</taxon>
        <taxon>Bacillati</taxon>
        <taxon>Actinomycetota</taxon>
        <taxon>Actinomycetes</taxon>
        <taxon>Kitasatosporales</taxon>
        <taxon>Streptomycetaceae</taxon>
        <taxon>Streptomyces</taxon>
    </lineage>
</organism>
<dbReference type="Gene3D" id="3.20.20.70">
    <property type="entry name" value="Aldolase class I"/>
    <property type="match status" value="1"/>
</dbReference>
<dbReference type="Proteomes" id="UP001597058">
    <property type="component" value="Unassembled WGS sequence"/>
</dbReference>
<evidence type="ECO:0000256" key="1">
    <source>
        <dbReference type="ARBA" id="ARBA00022630"/>
    </source>
</evidence>
<keyword evidence="1" id="KW-0285">Flavoprotein</keyword>
<evidence type="ECO:0000256" key="3">
    <source>
        <dbReference type="ARBA" id="ARBA00023002"/>
    </source>
</evidence>
<dbReference type="GO" id="GO:0016491">
    <property type="term" value="F:oxidoreductase activity"/>
    <property type="evidence" value="ECO:0007669"/>
    <property type="project" value="UniProtKB-KW"/>
</dbReference>
<accession>A0ABW3XAV9</accession>
<sequence length="332" mass="33870">MALSTDFTRLCGVRHPIALAPMGGTAGGELASAVSRGGGLGLLGAGSGDLTWLRRELPIVASGSHEPWGVGFLAWAAEAGAVECALEYGPSAVMLSFGDPSPFVERIRRAGAVLIIQATDLEEARRAVDLGADVVVAQGTESGGHGARRGRSTMAFVPVVVDLAGPVPVLAAGGIADGRGVAAALALGAAGALIGTRFQAAAESLADPSVTSAIVEGRGQDTERSGVLDIVRGSRWPSKYTARTLAHPWLGRWRGREAELAADARAAQDYRDDVARGAVPPLPVWAGEGVDLITDLPSAAGLVHTLAVQAEDALTRAGRGAAGQEPPVPRHT</sequence>
<protein>
    <submittedName>
        <fullName evidence="4">NAD(P)H-dependent flavin oxidoreductase</fullName>
        <ecNumber evidence="4">1.13.12.-</ecNumber>
    </submittedName>
</protein>
<evidence type="ECO:0000313" key="5">
    <source>
        <dbReference type="Proteomes" id="UP001597058"/>
    </source>
</evidence>
<reference evidence="5" key="1">
    <citation type="journal article" date="2019" name="Int. J. Syst. Evol. Microbiol.">
        <title>The Global Catalogue of Microorganisms (GCM) 10K type strain sequencing project: providing services to taxonomists for standard genome sequencing and annotation.</title>
        <authorList>
            <consortium name="The Broad Institute Genomics Platform"/>
            <consortium name="The Broad Institute Genome Sequencing Center for Infectious Disease"/>
            <person name="Wu L."/>
            <person name="Ma J."/>
        </authorList>
    </citation>
    <scope>NUCLEOTIDE SEQUENCE [LARGE SCALE GENOMIC DNA]</scope>
    <source>
        <strain evidence="5">CGMCC 4.7020</strain>
    </source>
</reference>
<keyword evidence="5" id="KW-1185">Reference proteome</keyword>
<evidence type="ECO:0000313" key="4">
    <source>
        <dbReference type="EMBL" id="MFD1306405.1"/>
    </source>
</evidence>
<dbReference type="PANTHER" id="PTHR32332:SF31">
    <property type="entry name" value="2-NITROPROPANE DIOXYGENASE FAMILY, PUTATIVE (AFU_ORTHOLOGUE AFUA_2G09850)-RELATED"/>
    <property type="match status" value="1"/>
</dbReference>
<dbReference type="InterPro" id="IPR004136">
    <property type="entry name" value="NMO"/>
</dbReference>
<dbReference type="SUPFAM" id="SSF51412">
    <property type="entry name" value="Inosine monophosphate dehydrogenase (IMPDH)"/>
    <property type="match status" value="1"/>
</dbReference>
<dbReference type="CDD" id="cd04730">
    <property type="entry name" value="NPD_like"/>
    <property type="match status" value="1"/>
</dbReference>
<dbReference type="RefSeq" id="WP_329284707.1">
    <property type="nucleotide sequence ID" value="NZ_JBHSKH010000091.1"/>
</dbReference>
<evidence type="ECO:0000256" key="2">
    <source>
        <dbReference type="ARBA" id="ARBA00022643"/>
    </source>
</evidence>
<keyword evidence="2" id="KW-0288">FMN</keyword>
<dbReference type="EMBL" id="JBHTMM010000010">
    <property type="protein sequence ID" value="MFD1306405.1"/>
    <property type="molecule type" value="Genomic_DNA"/>
</dbReference>